<evidence type="ECO:0000313" key="2">
    <source>
        <dbReference type="EMBL" id="MBS7661433.1"/>
    </source>
</evidence>
<dbReference type="RefSeq" id="WP_213638763.1">
    <property type="nucleotide sequence ID" value="NZ_JADPMV010000001.1"/>
</dbReference>
<protein>
    <submittedName>
        <fullName evidence="2">DUF2489 domain-containing protein</fullName>
    </submittedName>
</protein>
<dbReference type="InterPro" id="IPR019617">
    <property type="entry name" value="DUF2489"/>
</dbReference>
<gene>
    <name evidence="2" type="ORF">I0D00_05650</name>
</gene>
<reference evidence="2 3" key="1">
    <citation type="journal article" date="2021" name="Syst. Appl. Microbiol.">
        <title>Pseudomonas lalucatii sp. nov. isolated from Vallgornera, a karstic cave in Mallorca, Western Mediterranean.</title>
        <authorList>
            <person name="Busquets A."/>
            <person name="Mulet M."/>
            <person name="Gomila M."/>
            <person name="Garcia-Valdes E."/>
        </authorList>
    </citation>
    <scope>NUCLEOTIDE SEQUENCE [LARGE SCALE GENOMIC DNA]</scope>
    <source>
        <strain evidence="2 3">R1b54</strain>
    </source>
</reference>
<feature type="domain" description="DUF2489" evidence="1">
    <location>
        <begin position="16"/>
        <end position="142"/>
    </location>
</feature>
<proteinExistence type="predicted"/>
<dbReference type="EMBL" id="JADPMV010000001">
    <property type="protein sequence ID" value="MBS7661433.1"/>
    <property type="molecule type" value="Genomic_DNA"/>
</dbReference>
<dbReference type="Proteomes" id="UP001196601">
    <property type="component" value="Unassembled WGS sequence"/>
</dbReference>
<organism evidence="2 3">
    <name type="scientific">Pseudomonas lalucatii</name>
    <dbReference type="NCBI Taxonomy" id="1424203"/>
    <lineage>
        <taxon>Bacteria</taxon>
        <taxon>Pseudomonadati</taxon>
        <taxon>Pseudomonadota</taxon>
        <taxon>Gammaproteobacteria</taxon>
        <taxon>Pseudomonadales</taxon>
        <taxon>Pseudomonadaceae</taxon>
        <taxon>Pseudomonas</taxon>
    </lineage>
</organism>
<sequence>MSGLSLLLLLTGALLVLALACYALFLWRRVWARQREQAHAAEQRHQRLGGDLQVLAGSLLEGQLPLIEGAIRIKVLLDNYDSTLSQDARCEVFHRLFAATAHVPTHADWKALDRAERRQHEKHFNELELQHKAAARSAARWLLDEGLAQTRKRA</sequence>
<evidence type="ECO:0000313" key="3">
    <source>
        <dbReference type="Proteomes" id="UP001196601"/>
    </source>
</evidence>
<name>A0ABS5PY56_9PSED</name>
<accession>A0ABS5PY56</accession>
<dbReference type="Pfam" id="PF10675">
    <property type="entry name" value="DUF2489"/>
    <property type="match status" value="1"/>
</dbReference>
<keyword evidence="3" id="KW-1185">Reference proteome</keyword>
<comment type="caution">
    <text evidence="2">The sequence shown here is derived from an EMBL/GenBank/DDBJ whole genome shotgun (WGS) entry which is preliminary data.</text>
</comment>
<evidence type="ECO:0000259" key="1">
    <source>
        <dbReference type="Pfam" id="PF10675"/>
    </source>
</evidence>